<gene>
    <name evidence="7" type="ORF">E5K02_24385</name>
</gene>
<protein>
    <submittedName>
        <fullName evidence="7">Group 1 truncated hemoglobin</fullName>
    </submittedName>
</protein>
<evidence type="ECO:0000256" key="2">
    <source>
        <dbReference type="ARBA" id="ARBA00022617"/>
    </source>
</evidence>
<dbReference type="InterPro" id="IPR001486">
    <property type="entry name" value="Hemoglobin_trunc"/>
</dbReference>
<dbReference type="InterPro" id="IPR009050">
    <property type="entry name" value="Globin-like_sf"/>
</dbReference>
<dbReference type="OrthoDB" id="9795814at2"/>
<dbReference type="CDD" id="cd00454">
    <property type="entry name" value="TrHb1_N"/>
    <property type="match status" value="1"/>
</dbReference>
<evidence type="ECO:0000256" key="1">
    <source>
        <dbReference type="ARBA" id="ARBA00022448"/>
    </source>
</evidence>
<organism evidence="7 8">
    <name type="scientific">Hymenobacter metallicola</name>
    <dbReference type="NCBI Taxonomy" id="2563114"/>
    <lineage>
        <taxon>Bacteria</taxon>
        <taxon>Pseudomonadati</taxon>
        <taxon>Bacteroidota</taxon>
        <taxon>Cytophagia</taxon>
        <taxon>Cytophagales</taxon>
        <taxon>Hymenobacteraceae</taxon>
        <taxon>Hymenobacter</taxon>
    </lineage>
</organism>
<dbReference type="GO" id="GO:0019825">
    <property type="term" value="F:oxygen binding"/>
    <property type="evidence" value="ECO:0007669"/>
    <property type="project" value="InterPro"/>
</dbReference>
<evidence type="ECO:0000256" key="5">
    <source>
        <dbReference type="PIRSR" id="PIRSR601486-1"/>
    </source>
</evidence>
<dbReference type="RefSeq" id="WP_135398977.1">
    <property type="nucleotide sequence ID" value="NZ_SRMB01000007.1"/>
</dbReference>
<dbReference type="Gene3D" id="1.10.490.10">
    <property type="entry name" value="Globins"/>
    <property type="match status" value="1"/>
</dbReference>
<keyword evidence="1" id="KW-0813">Transport</keyword>
<keyword evidence="4 5" id="KW-0408">Iron</keyword>
<keyword evidence="6" id="KW-0732">Signal</keyword>
<dbReference type="GO" id="GO:0020037">
    <property type="term" value="F:heme binding"/>
    <property type="evidence" value="ECO:0007669"/>
    <property type="project" value="InterPro"/>
</dbReference>
<name>A0A4Z0PW93_9BACT</name>
<feature type="binding site" description="distal binding residue" evidence="5">
    <location>
        <position position="120"/>
    </location>
    <ligand>
        <name>heme</name>
        <dbReference type="ChEBI" id="CHEBI:30413"/>
    </ligand>
    <ligandPart>
        <name>Fe</name>
        <dbReference type="ChEBI" id="CHEBI:18248"/>
    </ligandPart>
</feature>
<keyword evidence="8" id="KW-1185">Reference proteome</keyword>
<evidence type="ECO:0000256" key="6">
    <source>
        <dbReference type="SAM" id="SignalP"/>
    </source>
</evidence>
<comment type="caution">
    <text evidence="7">The sequence shown here is derived from an EMBL/GenBank/DDBJ whole genome shotgun (WGS) entry which is preliminary data.</text>
</comment>
<dbReference type="PROSITE" id="PS51257">
    <property type="entry name" value="PROKAR_LIPOPROTEIN"/>
    <property type="match status" value="1"/>
</dbReference>
<dbReference type="AlphaFoldDB" id="A0A4Z0PW93"/>
<feature type="binding site" description="distal binding residue" evidence="5">
    <location>
        <position position="96"/>
    </location>
    <ligand>
        <name>heme</name>
        <dbReference type="ChEBI" id="CHEBI:30413"/>
    </ligand>
    <ligandPart>
        <name>Fe</name>
        <dbReference type="ChEBI" id="CHEBI:18248"/>
    </ligandPart>
</feature>
<evidence type="ECO:0000313" key="8">
    <source>
        <dbReference type="Proteomes" id="UP000298471"/>
    </source>
</evidence>
<keyword evidence="3 5" id="KW-0479">Metal-binding</keyword>
<reference evidence="7 8" key="1">
    <citation type="submission" date="2019-04" db="EMBL/GenBank/DDBJ databases">
        <authorList>
            <person name="Feng G."/>
            <person name="Zhang J."/>
            <person name="Zhu H."/>
        </authorList>
    </citation>
    <scope>NUCLEOTIDE SEQUENCE [LARGE SCALE GENOMIC DNA]</scope>
    <source>
        <strain evidence="7 8">9PBR-1</strain>
    </source>
</reference>
<feature type="chain" id="PRO_5021274720" evidence="6">
    <location>
        <begin position="26"/>
        <end position="168"/>
    </location>
</feature>
<evidence type="ECO:0000256" key="3">
    <source>
        <dbReference type="ARBA" id="ARBA00022723"/>
    </source>
</evidence>
<dbReference type="Pfam" id="PF01152">
    <property type="entry name" value="Bac_globin"/>
    <property type="match status" value="1"/>
</dbReference>
<keyword evidence="2 5" id="KW-0349">Heme</keyword>
<sequence>MKNTLLLAALVAGSLFITSCGKTEAEEAPAPTLYDRLGKTEGIAKIVDGLIANVGAETATPNSLMLRSHKPMLDAVNGVNGQPPTDPTRLQRLRNHFVDQVGEATGGPLTYKGKSMLVAHTGMAITHQEFSIWRQQLEKSLNDNKVAEADKAALYAIIDKMHDDVVNH</sequence>
<dbReference type="GO" id="GO:0046872">
    <property type="term" value="F:metal ion binding"/>
    <property type="evidence" value="ECO:0007669"/>
    <property type="project" value="UniProtKB-KW"/>
</dbReference>
<dbReference type="Proteomes" id="UP000298471">
    <property type="component" value="Unassembled WGS sequence"/>
</dbReference>
<evidence type="ECO:0000313" key="7">
    <source>
        <dbReference type="EMBL" id="TGE21153.1"/>
    </source>
</evidence>
<dbReference type="SUPFAM" id="SSF46458">
    <property type="entry name" value="Globin-like"/>
    <property type="match status" value="1"/>
</dbReference>
<feature type="signal peptide" evidence="6">
    <location>
        <begin position="1"/>
        <end position="25"/>
    </location>
</feature>
<dbReference type="EMBL" id="SRMB01000007">
    <property type="protein sequence ID" value="TGE21153.1"/>
    <property type="molecule type" value="Genomic_DNA"/>
</dbReference>
<proteinExistence type="predicted"/>
<accession>A0A4Z0PW93</accession>
<evidence type="ECO:0000256" key="4">
    <source>
        <dbReference type="ARBA" id="ARBA00023004"/>
    </source>
</evidence>
<dbReference type="InterPro" id="IPR012292">
    <property type="entry name" value="Globin/Proto"/>
</dbReference>